<protein>
    <submittedName>
        <fullName evidence="3">PucR family transcriptional regulator</fullName>
    </submittedName>
</protein>
<dbReference type="InterPro" id="IPR025736">
    <property type="entry name" value="PucR_C-HTH_dom"/>
</dbReference>
<keyword evidence="4" id="KW-1185">Reference proteome</keyword>
<gene>
    <name evidence="3" type="ORF">G3T38_07200</name>
</gene>
<dbReference type="AlphaFoldDB" id="A0A6P0HIF0"/>
<dbReference type="InterPro" id="IPR042070">
    <property type="entry name" value="PucR_C-HTH_sf"/>
</dbReference>
<evidence type="ECO:0000313" key="3">
    <source>
        <dbReference type="EMBL" id="NEN78060.1"/>
    </source>
</evidence>
<accession>A0A6P0HIF0</accession>
<proteinExistence type="predicted"/>
<dbReference type="Gene3D" id="1.10.10.2840">
    <property type="entry name" value="PucR C-terminal helix-turn-helix domain"/>
    <property type="match status" value="1"/>
</dbReference>
<name>A0A6P0HIF0_9ACTN</name>
<dbReference type="Pfam" id="PF14361">
    <property type="entry name" value="RsbRD_N"/>
    <property type="match status" value="1"/>
</dbReference>
<dbReference type="PANTHER" id="PTHR33744:SF15">
    <property type="entry name" value="CARBOHYDRATE DIACID REGULATOR"/>
    <property type="match status" value="1"/>
</dbReference>
<evidence type="ECO:0000259" key="1">
    <source>
        <dbReference type="Pfam" id="PF13556"/>
    </source>
</evidence>
<dbReference type="Proteomes" id="UP000468687">
    <property type="component" value="Unassembled WGS sequence"/>
</dbReference>
<dbReference type="PANTHER" id="PTHR33744">
    <property type="entry name" value="CARBOHYDRATE DIACID REGULATOR"/>
    <property type="match status" value="1"/>
</dbReference>
<sequence>MVQENRVAALVDALSRDEQLVEPVVRRVRSEITSYALVPTEQLVVSLGRNRERALRTLREGAVPVEDEIWEAERTTLERLAAGLPIEDIMSGFRISIAAIQDRLAETAEELGVELAEIVRLTRLLWRLSDVFAAQAAKAYRAHAVASAVAEQRVRDTWVSAVLTGSGLDDDALDRARAGLGLAPDASYVAFSAKPVDELSAADAQARIAERLSGQLCLVIPGEERLAGILEAVPADVDGLVLGVGPAVTPDRLAESFELAQRILDTAGAEVPGTYTVGRLGWRLSVRHDPWLGEHLRSTYVEPLETARGHSGPILDALRAYLENERNLASAAAVLHVHVNTVRYRLARFEQLTGRSLASTDTLVDLAHTLHALELGVL</sequence>
<dbReference type="InterPro" id="IPR025751">
    <property type="entry name" value="RsbRD_N_dom"/>
</dbReference>
<evidence type="ECO:0000259" key="2">
    <source>
        <dbReference type="Pfam" id="PF14361"/>
    </source>
</evidence>
<dbReference type="EMBL" id="JAAGXA010000004">
    <property type="protein sequence ID" value="NEN78060.1"/>
    <property type="molecule type" value="Genomic_DNA"/>
</dbReference>
<organism evidence="3 4">
    <name type="scientific">Nocardioides zeae</name>
    <dbReference type="NCBI Taxonomy" id="1457234"/>
    <lineage>
        <taxon>Bacteria</taxon>
        <taxon>Bacillati</taxon>
        <taxon>Actinomycetota</taxon>
        <taxon>Actinomycetes</taxon>
        <taxon>Propionibacteriales</taxon>
        <taxon>Nocardioidaceae</taxon>
        <taxon>Nocardioides</taxon>
    </lineage>
</organism>
<dbReference type="Pfam" id="PF13556">
    <property type="entry name" value="HTH_30"/>
    <property type="match status" value="1"/>
</dbReference>
<dbReference type="RefSeq" id="WP_163771436.1">
    <property type="nucleotide sequence ID" value="NZ_JAAGXA010000004.1"/>
</dbReference>
<feature type="domain" description="RsbT co-antagonist protein RsbRD N-terminal" evidence="2">
    <location>
        <begin position="19"/>
        <end position="155"/>
    </location>
</feature>
<comment type="caution">
    <text evidence="3">The sequence shown here is derived from an EMBL/GenBank/DDBJ whole genome shotgun (WGS) entry which is preliminary data.</text>
</comment>
<reference evidence="3 4" key="1">
    <citation type="journal article" date="2014" name="Int. J. Syst. Evol. Microbiol.">
        <title>Nocardioides zeae sp. nov., isolated from the stem of Zea mays.</title>
        <authorList>
            <person name="Glaeser S.P."/>
            <person name="McInroy J.A."/>
            <person name="Busse H.J."/>
            <person name="Kampfer P."/>
        </authorList>
    </citation>
    <scope>NUCLEOTIDE SEQUENCE [LARGE SCALE GENOMIC DNA]</scope>
    <source>
        <strain evidence="3 4">JCM 30728</strain>
    </source>
</reference>
<feature type="domain" description="PucR C-terminal helix-turn-helix" evidence="1">
    <location>
        <begin position="315"/>
        <end position="371"/>
    </location>
</feature>
<dbReference type="InterPro" id="IPR051448">
    <property type="entry name" value="CdaR-like_regulators"/>
</dbReference>
<evidence type="ECO:0000313" key="4">
    <source>
        <dbReference type="Proteomes" id="UP000468687"/>
    </source>
</evidence>